<feature type="domain" description="RagB/SusD" evidence="7">
    <location>
        <begin position="238"/>
        <end position="517"/>
    </location>
</feature>
<evidence type="ECO:0000256" key="4">
    <source>
        <dbReference type="ARBA" id="ARBA00023136"/>
    </source>
</evidence>
<name>A0A5P2G374_9BACT</name>
<gene>
    <name evidence="9" type="ORF">E0W69_007865</name>
</gene>
<comment type="similarity">
    <text evidence="2">Belongs to the SusD family.</text>
</comment>
<keyword evidence="4" id="KW-0472">Membrane</keyword>
<dbReference type="KEGG" id="arac:E0W69_007865"/>
<protein>
    <submittedName>
        <fullName evidence="9">RagB/SusD family nutrient uptake outer membrane protein</fullName>
    </submittedName>
</protein>
<accession>A0A5P2G374</accession>
<dbReference type="InterPro" id="IPR033985">
    <property type="entry name" value="SusD-like_N"/>
</dbReference>
<dbReference type="PROSITE" id="PS51257">
    <property type="entry name" value="PROKAR_LIPOPROTEIN"/>
    <property type="match status" value="1"/>
</dbReference>
<feature type="domain" description="SusD-like N-terminal" evidence="8">
    <location>
        <begin position="94"/>
        <end position="218"/>
    </location>
</feature>
<keyword evidence="10" id="KW-1185">Reference proteome</keyword>
<dbReference type="CDD" id="cd08977">
    <property type="entry name" value="SusD"/>
    <property type="match status" value="1"/>
</dbReference>
<reference evidence="9 10" key="1">
    <citation type="submission" date="2019-09" db="EMBL/GenBank/DDBJ databases">
        <title>Complete genome sequence of Arachidicoccus sp. B3-10 isolated from apple orchard soil.</title>
        <authorList>
            <person name="Kim H.S."/>
            <person name="Han K.-I."/>
            <person name="Suh M.K."/>
            <person name="Lee K.C."/>
            <person name="Eom M.K."/>
            <person name="Kim J.-S."/>
            <person name="Kang S.W."/>
            <person name="Sin Y."/>
            <person name="Lee J.-S."/>
        </authorList>
    </citation>
    <scope>NUCLEOTIDE SEQUENCE [LARGE SCALE GENOMIC DNA]</scope>
    <source>
        <strain evidence="9 10">B3-10</strain>
    </source>
</reference>
<dbReference type="GO" id="GO:0009279">
    <property type="term" value="C:cell outer membrane"/>
    <property type="evidence" value="ECO:0007669"/>
    <property type="project" value="UniProtKB-SubCell"/>
</dbReference>
<organism evidence="9 10">
    <name type="scientific">Rhizosphaericola mali</name>
    <dbReference type="NCBI Taxonomy" id="2545455"/>
    <lineage>
        <taxon>Bacteria</taxon>
        <taxon>Pseudomonadati</taxon>
        <taxon>Bacteroidota</taxon>
        <taxon>Chitinophagia</taxon>
        <taxon>Chitinophagales</taxon>
        <taxon>Chitinophagaceae</taxon>
        <taxon>Rhizosphaericola</taxon>
    </lineage>
</organism>
<proteinExistence type="inferred from homology"/>
<feature type="signal peptide" evidence="6">
    <location>
        <begin position="1"/>
        <end position="21"/>
    </location>
</feature>
<evidence type="ECO:0000313" key="9">
    <source>
        <dbReference type="EMBL" id="QES88579.1"/>
    </source>
</evidence>
<sequence>MKMKIITIFFLSILFVFSSCKHDLDIDNPNAPTIDKFWKTANDAQSGINSIYSTFHRVGLARNQFFLTIIRSDEGFSTSPNGILINNFDVFNVTDYNLWETITTWQDCYVGINRANQVLDNVPNIEMDSIVRNQLLGEAKFLRGFFYYYLGTLWGNVPILLKTSAADDKPNTSSQADVYAQCVKDFSDATLVLPQSYNQANLGRATQGAAYGMLGKTYMQMHQYNQAEQAFSWFITGSGAGVYSLVSNYRDNFLSTTENNSESVFEIENLTNLANDHDDDASGNPDLLNYGSSFPPFVAPRPIGFTDGQARRWCIWEFLKEKTTSGNRDPRVDASFLYDSTDVRGPAYTLVYGQTFNSRNYENVTGDPIAVATTHTVYFRKFLNDGTQDYENFASGNNYRYLRFADILLLYAEALNEQGKTTDAYASVNKVRNRAGLANLSTGMTQDAFRNQLKHERIVELSGEGHRWEDLVRWGDLSTSLSTRDAGFANYQSKYALLPIPQYDLDVNPSLTQNPGW</sequence>
<dbReference type="EMBL" id="CP044016">
    <property type="protein sequence ID" value="QES88579.1"/>
    <property type="molecule type" value="Genomic_DNA"/>
</dbReference>
<dbReference type="SUPFAM" id="SSF48452">
    <property type="entry name" value="TPR-like"/>
    <property type="match status" value="1"/>
</dbReference>
<evidence type="ECO:0000256" key="2">
    <source>
        <dbReference type="ARBA" id="ARBA00006275"/>
    </source>
</evidence>
<feature type="chain" id="PRO_5024296813" evidence="6">
    <location>
        <begin position="22"/>
        <end position="517"/>
    </location>
</feature>
<dbReference type="Gene3D" id="1.25.40.390">
    <property type="match status" value="1"/>
</dbReference>
<evidence type="ECO:0000259" key="8">
    <source>
        <dbReference type="Pfam" id="PF14322"/>
    </source>
</evidence>
<evidence type="ECO:0000313" key="10">
    <source>
        <dbReference type="Proteomes" id="UP000292424"/>
    </source>
</evidence>
<evidence type="ECO:0000256" key="1">
    <source>
        <dbReference type="ARBA" id="ARBA00004442"/>
    </source>
</evidence>
<dbReference type="OrthoDB" id="5694214at2"/>
<evidence type="ECO:0000256" key="3">
    <source>
        <dbReference type="ARBA" id="ARBA00022729"/>
    </source>
</evidence>
<evidence type="ECO:0000256" key="5">
    <source>
        <dbReference type="ARBA" id="ARBA00023237"/>
    </source>
</evidence>
<keyword evidence="3 6" id="KW-0732">Signal</keyword>
<dbReference type="Pfam" id="PF07980">
    <property type="entry name" value="SusD_RagB"/>
    <property type="match status" value="1"/>
</dbReference>
<dbReference type="InterPro" id="IPR011990">
    <property type="entry name" value="TPR-like_helical_dom_sf"/>
</dbReference>
<evidence type="ECO:0000256" key="6">
    <source>
        <dbReference type="SAM" id="SignalP"/>
    </source>
</evidence>
<comment type="subcellular location">
    <subcellularLocation>
        <location evidence="1">Cell outer membrane</location>
    </subcellularLocation>
</comment>
<dbReference type="Proteomes" id="UP000292424">
    <property type="component" value="Chromosome"/>
</dbReference>
<dbReference type="Pfam" id="PF14322">
    <property type="entry name" value="SusD-like_3"/>
    <property type="match status" value="1"/>
</dbReference>
<dbReference type="InterPro" id="IPR012944">
    <property type="entry name" value="SusD_RagB_dom"/>
</dbReference>
<evidence type="ECO:0000259" key="7">
    <source>
        <dbReference type="Pfam" id="PF07980"/>
    </source>
</evidence>
<keyword evidence="5" id="KW-0998">Cell outer membrane</keyword>
<dbReference type="AlphaFoldDB" id="A0A5P2G374"/>